<dbReference type="Gene3D" id="3.40.190.290">
    <property type="match status" value="1"/>
</dbReference>
<keyword evidence="4" id="KW-0804">Transcription</keyword>
<evidence type="ECO:0000256" key="1">
    <source>
        <dbReference type="ARBA" id="ARBA00009437"/>
    </source>
</evidence>
<dbReference type="Proteomes" id="UP001358324">
    <property type="component" value="Unassembled WGS sequence"/>
</dbReference>
<protein>
    <submittedName>
        <fullName evidence="6">LysR family transcriptional regulator</fullName>
    </submittedName>
</protein>
<dbReference type="SUPFAM" id="SSF53850">
    <property type="entry name" value="Periplasmic binding protein-like II"/>
    <property type="match status" value="1"/>
</dbReference>
<dbReference type="PROSITE" id="PS50931">
    <property type="entry name" value="HTH_LYSR"/>
    <property type="match status" value="1"/>
</dbReference>
<name>A0ABU7W9K7_9GAMM</name>
<proteinExistence type="inferred from homology"/>
<dbReference type="PANTHER" id="PTHR30537:SF81">
    <property type="entry name" value="TRANSCRIPTIONAL REGULATOR-RELATED"/>
    <property type="match status" value="1"/>
</dbReference>
<dbReference type="InterPro" id="IPR036388">
    <property type="entry name" value="WH-like_DNA-bd_sf"/>
</dbReference>
<dbReference type="InterPro" id="IPR005119">
    <property type="entry name" value="LysR_subst-bd"/>
</dbReference>
<keyword evidence="2" id="KW-0805">Transcription regulation</keyword>
<dbReference type="Gene3D" id="1.10.10.10">
    <property type="entry name" value="Winged helix-like DNA-binding domain superfamily/Winged helix DNA-binding domain"/>
    <property type="match status" value="1"/>
</dbReference>
<sequence length="309" mass="33105">MDRIGDIALFLRVLDTGSISAAARSLDLSPALASQRLKRLEDALGVRLLHRTTRRLHPTPEGLRLAGEGRALVEALDGLAGSLRESGGQAVGGTLRVTMSASFGRQHISPRLPRFLAAHPGLQLSVHMSDQQVDLVREGFDLAIRIGDLDDSQLVGRQIAANPRVLVASPEYLARCGVPATPADLAAHACLVLVGSRGRQDRWQLRDGAGGESVVTVAGPLESNLGEVLRDAALEGAGIAMHALWHVVNDLQSGRLVRVLPRHAPPETGIHAVMPDRIFVPPRTRAFVAFLQTEFGSAPHWLTSPADTR</sequence>
<evidence type="ECO:0000256" key="2">
    <source>
        <dbReference type="ARBA" id="ARBA00023015"/>
    </source>
</evidence>
<evidence type="ECO:0000259" key="5">
    <source>
        <dbReference type="PROSITE" id="PS50931"/>
    </source>
</evidence>
<keyword evidence="7" id="KW-1185">Reference proteome</keyword>
<comment type="caution">
    <text evidence="6">The sequence shown here is derived from an EMBL/GenBank/DDBJ whole genome shotgun (WGS) entry which is preliminary data.</text>
</comment>
<dbReference type="Pfam" id="PF00126">
    <property type="entry name" value="HTH_1"/>
    <property type="match status" value="1"/>
</dbReference>
<accession>A0ABU7W9K7</accession>
<dbReference type="RefSeq" id="WP_332076419.1">
    <property type="nucleotide sequence ID" value="NZ_JAZHBM010000001.1"/>
</dbReference>
<evidence type="ECO:0000313" key="7">
    <source>
        <dbReference type="Proteomes" id="UP001358324"/>
    </source>
</evidence>
<gene>
    <name evidence="6" type="ORF">V3391_00275</name>
</gene>
<dbReference type="SUPFAM" id="SSF46785">
    <property type="entry name" value="Winged helix' DNA-binding domain"/>
    <property type="match status" value="1"/>
</dbReference>
<dbReference type="EMBL" id="JAZHBM010000001">
    <property type="protein sequence ID" value="MEF3080652.1"/>
    <property type="molecule type" value="Genomic_DNA"/>
</dbReference>
<evidence type="ECO:0000313" key="6">
    <source>
        <dbReference type="EMBL" id="MEF3080652.1"/>
    </source>
</evidence>
<keyword evidence="3" id="KW-0238">DNA-binding</keyword>
<organism evidence="6 7">
    <name type="scientific">Luteimonas flava</name>
    <dbReference type="NCBI Taxonomy" id="3115822"/>
    <lineage>
        <taxon>Bacteria</taxon>
        <taxon>Pseudomonadati</taxon>
        <taxon>Pseudomonadota</taxon>
        <taxon>Gammaproteobacteria</taxon>
        <taxon>Lysobacterales</taxon>
        <taxon>Lysobacteraceae</taxon>
        <taxon>Luteimonas</taxon>
    </lineage>
</organism>
<dbReference type="Pfam" id="PF03466">
    <property type="entry name" value="LysR_substrate"/>
    <property type="match status" value="1"/>
</dbReference>
<evidence type="ECO:0000256" key="3">
    <source>
        <dbReference type="ARBA" id="ARBA00023125"/>
    </source>
</evidence>
<evidence type="ECO:0000256" key="4">
    <source>
        <dbReference type="ARBA" id="ARBA00023163"/>
    </source>
</evidence>
<feature type="domain" description="HTH lysR-type" evidence="5">
    <location>
        <begin position="1"/>
        <end position="59"/>
    </location>
</feature>
<dbReference type="CDD" id="cd08422">
    <property type="entry name" value="PBP2_CrgA_like"/>
    <property type="match status" value="1"/>
</dbReference>
<dbReference type="InterPro" id="IPR058163">
    <property type="entry name" value="LysR-type_TF_proteobact-type"/>
</dbReference>
<dbReference type="InterPro" id="IPR036390">
    <property type="entry name" value="WH_DNA-bd_sf"/>
</dbReference>
<dbReference type="PANTHER" id="PTHR30537">
    <property type="entry name" value="HTH-TYPE TRANSCRIPTIONAL REGULATOR"/>
    <property type="match status" value="1"/>
</dbReference>
<reference evidence="6 7" key="1">
    <citation type="submission" date="2024-01" db="EMBL/GenBank/DDBJ databases">
        <title>Novel species of the genus Luteimonas isolated from rivers.</title>
        <authorList>
            <person name="Lu H."/>
        </authorList>
    </citation>
    <scope>NUCLEOTIDE SEQUENCE [LARGE SCALE GENOMIC DNA]</scope>
    <source>
        <strain evidence="6 7">SMYT11W</strain>
    </source>
</reference>
<comment type="similarity">
    <text evidence="1">Belongs to the LysR transcriptional regulatory family.</text>
</comment>
<dbReference type="InterPro" id="IPR000847">
    <property type="entry name" value="LysR_HTH_N"/>
</dbReference>